<keyword evidence="2 7" id="KW-0813">Transport</keyword>
<evidence type="ECO:0000313" key="9">
    <source>
        <dbReference type="EMBL" id="TDP64075.1"/>
    </source>
</evidence>
<dbReference type="InterPro" id="IPR011662">
    <property type="entry name" value="Secretin/TonB_short_N"/>
</dbReference>
<evidence type="ECO:0000259" key="8">
    <source>
        <dbReference type="SMART" id="SM00965"/>
    </source>
</evidence>
<dbReference type="InterPro" id="IPR032508">
    <property type="entry name" value="FecR_C"/>
</dbReference>
<evidence type="ECO:0000256" key="7">
    <source>
        <dbReference type="RuleBase" id="RU004004"/>
    </source>
</evidence>
<keyword evidence="5" id="KW-0998">Cell outer membrane</keyword>
<comment type="caution">
    <text evidence="9">The sequence shown here is derived from an EMBL/GenBank/DDBJ whole genome shotgun (WGS) entry which is preliminary data.</text>
</comment>
<evidence type="ECO:0000256" key="6">
    <source>
        <dbReference type="RuleBase" id="RU004003"/>
    </source>
</evidence>
<organism evidence="9 10">
    <name type="scientific">Roseateles toxinivorans</name>
    <dbReference type="NCBI Taxonomy" id="270368"/>
    <lineage>
        <taxon>Bacteria</taxon>
        <taxon>Pseudomonadati</taxon>
        <taxon>Pseudomonadota</taxon>
        <taxon>Betaproteobacteria</taxon>
        <taxon>Burkholderiales</taxon>
        <taxon>Sphaerotilaceae</taxon>
        <taxon>Roseateles</taxon>
    </lineage>
</organism>
<evidence type="ECO:0000313" key="10">
    <source>
        <dbReference type="Proteomes" id="UP000295361"/>
    </source>
</evidence>
<dbReference type="Gene3D" id="3.30.1370.130">
    <property type="match status" value="1"/>
</dbReference>
<dbReference type="GO" id="GO:0009279">
    <property type="term" value="C:cell outer membrane"/>
    <property type="evidence" value="ECO:0007669"/>
    <property type="project" value="UniProtKB-SubCell"/>
</dbReference>
<sequence length="592" mass="63112">MVLFALAACTGSGAQDTRYQTAHQIQTPALQQPPAVLAQALQKRVNLEFRDASLRQVFEALSRSSGINFVFDREVRETRLTVQLRDVTLEEALSVLQTTQQLERKLLNDRTLLIYPNTPPKQREHQELLIRSFYLTSADVKQVQTLVRTMVKTRDLFIDERLNLLVARDTPEVIGLIERLIATLDLPEPEVVMELQVLEVANSRLAELGLDWPSEVQSGLPGGAQRIEWGQRRQLRASVLNPALTATLNGSSGDTTVLAKPSLRARNREKAKIQIGERLPVFTSTVSASVGVAASVSYVDVGLKLEAEPTVQLDGDVIIKLNFEITNVLERISPGAGLSAYRVGTRHASTSLRLRDGETQILGGLIGDDDRKTARGLPYLSEAPLLGRLLGVQGDARQKTELLLLVTPHVVRSMGVPDAASRSIASGFELQPGAESARLGVRGSAAVAMVGGAGMGAGPRAAPDAPVTPDQAEAVAEENVAVLQLSTSGEITVGDTAAVTLVNHSEATVRGELEFDAVMFQPAEAGAAGAGQGRIAFELAPQGQRVLILRSTPAAAGNTATFSLTGLGGINAKGEAVNVRVQGEGTLDVSAP</sequence>
<evidence type="ECO:0000256" key="4">
    <source>
        <dbReference type="ARBA" id="ARBA00023136"/>
    </source>
</evidence>
<dbReference type="InterPro" id="IPR004846">
    <property type="entry name" value="T2SS/T3SS_dom"/>
</dbReference>
<evidence type="ECO:0000256" key="1">
    <source>
        <dbReference type="ARBA" id="ARBA00004370"/>
    </source>
</evidence>
<accession>A0A4R6QMK5</accession>
<dbReference type="Pfam" id="PF16344">
    <property type="entry name" value="FecR_C"/>
    <property type="match status" value="1"/>
</dbReference>
<dbReference type="PRINTS" id="PR00811">
    <property type="entry name" value="BCTERIALGSPD"/>
</dbReference>
<evidence type="ECO:0000256" key="3">
    <source>
        <dbReference type="ARBA" id="ARBA00022729"/>
    </source>
</evidence>
<dbReference type="Proteomes" id="UP000295361">
    <property type="component" value="Unassembled WGS sequence"/>
</dbReference>
<dbReference type="InterPro" id="IPR005644">
    <property type="entry name" value="NolW-like"/>
</dbReference>
<proteinExistence type="inferred from homology"/>
<comment type="similarity">
    <text evidence="6">Belongs to the bacterial secretin family.</text>
</comment>
<reference evidence="9 10" key="1">
    <citation type="submission" date="2019-03" db="EMBL/GenBank/DDBJ databases">
        <title>Genomic Encyclopedia of Type Strains, Phase IV (KMG-IV): sequencing the most valuable type-strain genomes for metagenomic binning, comparative biology and taxonomic classification.</title>
        <authorList>
            <person name="Goeker M."/>
        </authorList>
    </citation>
    <scope>NUCLEOTIDE SEQUENCE [LARGE SCALE GENOMIC DNA]</scope>
    <source>
        <strain evidence="9 10">DSM 16998</strain>
    </source>
</reference>
<dbReference type="GO" id="GO:0009306">
    <property type="term" value="P:protein secretion"/>
    <property type="evidence" value="ECO:0007669"/>
    <property type="project" value="InterPro"/>
</dbReference>
<dbReference type="EMBL" id="SNXS01000004">
    <property type="protein sequence ID" value="TDP64075.1"/>
    <property type="molecule type" value="Genomic_DNA"/>
</dbReference>
<dbReference type="AlphaFoldDB" id="A0A4R6QMK5"/>
<dbReference type="InterPro" id="IPR001775">
    <property type="entry name" value="GspD/PilQ"/>
</dbReference>
<dbReference type="Gene3D" id="3.30.1370.120">
    <property type="match status" value="1"/>
</dbReference>
<comment type="subcellular location">
    <subcellularLocation>
        <location evidence="7">Cell outer membrane</location>
    </subcellularLocation>
    <subcellularLocation>
        <location evidence="1">Membrane</location>
    </subcellularLocation>
</comment>
<keyword evidence="3" id="KW-0732">Signal</keyword>
<dbReference type="GO" id="GO:0015627">
    <property type="term" value="C:type II protein secretion system complex"/>
    <property type="evidence" value="ECO:0007669"/>
    <property type="project" value="TreeGrafter"/>
</dbReference>
<dbReference type="PRINTS" id="PR01032">
    <property type="entry name" value="PHAGEIV"/>
</dbReference>
<dbReference type="SMART" id="SM00965">
    <property type="entry name" value="STN"/>
    <property type="match status" value="1"/>
</dbReference>
<dbReference type="PANTHER" id="PTHR30332">
    <property type="entry name" value="PROBABLE GENERAL SECRETION PATHWAY PROTEIN D"/>
    <property type="match status" value="1"/>
</dbReference>
<keyword evidence="10" id="KW-1185">Reference proteome</keyword>
<feature type="domain" description="Secretin/TonB short N-terminal" evidence="8">
    <location>
        <begin position="67"/>
        <end position="117"/>
    </location>
</feature>
<gene>
    <name evidence="9" type="ORF">DES47_104363</name>
</gene>
<protein>
    <submittedName>
        <fullName evidence="9">General secretion pathway protein D</fullName>
    </submittedName>
</protein>
<dbReference type="PANTHER" id="PTHR30332:SF17">
    <property type="entry name" value="TYPE IV PILIATION SYSTEM PROTEIN DR_0774-RELATED"/>
    <property type="match status" value="1"/>
</dbReference>
<dbReference type="Pfam" id="PF00263">
    <property type="entry name" value="Secretin"/>
    <property type="match status" value="1"/>
</dbReference>
<dbReference type="InterPro" id="IPR050810">
    <property type="entry name" value="Bact_Secretion_Sys_Channel"/>
</dbReference>
<dbReference type="InterPro" id="IPR038591">
    <property type="entry name" value="NolW-like_sf"/>
</dbReference>
<keyword evidence="4" id="KW-0472">Membrane</keyword>
<dbReference type="Pfam" id="PF03958">
    <property type="entry name" value="Secretin_N"/>
    <property type="match status" value="1"/>
</dbReference>
<evidence type="ECO:0000256" key="2">
    <source>
        <dbReference type="ARBA" id="ARBA00022448"/>
    </source>
</evidence>
<name>A0A4R6QMK5_9BURK</name>
<dbReference type="InParanoid" id="A0A4R6QMK5"/>
<evidence type="ECO:0000256" key="5">
    <source>
        <dbReference type="ARBA" id="ARBA00023237"/>
    </source>
</evidence>
<dbReference type="RefSeq" id="WP_243748372.1">
    <property type="nucleotide sequence ID" value="NZ_SNXS01000004.1"/>
</dbReference>